<organism evidence="1 2">
    <name type="scientific">Staurois parvus</name>
    <dbReference type="NCBI Taxonomy" id="386267"/>
    <lineage>
        <taxon>Eukaryota</taxon>
        <taxon>Metazoa</taxon>
        <taxon>Chordata</taxon>
        <taxon>Craniata</taxon>
        <taxon>Vertebrata</taxon>
        <taxon>Euteleostomi</taxon>
        <taxon>Amphibia</taxon>
        <taxon>Batrachia</taxon>
        <taxon>Anura</taxon>
        <taxon>Neobatrachia</taxon>
        <taxon>Ranoidea</taxon>
        <taxon>Ranidae</taxon>
        <taxon>Staurois</taxon>
    </lineage>
</organism>
<evidence type="ECO:0000313" key="2">
    <source>
        <dbReference type="Proteomes" id="UP001162483"/>
    </source>
</evidence>
<gene>
    <name evidence="1" type="ORF">SPARVUS_LOCUS12375240</name>
</gene>
<proteinExistence type="predicted"/>
<dbReference type="EMBL" id="CATNWA010017133">
    <property type="protein sequence ID" value="CAI9598251.1"/>
    <property type="molecule type" value="Genomic_DNA"/>
</dbReference>
<keyword evidence="2" id="KW-1185">Reference proteome</keyword>
<sequence length="45" mass="5064">WLSCCCSQSLTLCHNSLTVECGILVARKFHGWTYCTGGNLSRYHN</sequence>
<protein>
    <submittedName>
        <fullName evidence="1">Uncharacterized protein</fullName>
    </submittedName>
</protein>
<comment type="caution">
    <text evidence="1">The sequence shown here is derived from an EMBL/GenBank/DDBJ whole genome shotgun (WGS) entry which is preliminary data.</text>
</comment>
<feature type="non-terminal residue" evidence="1">
    <location>
        <position position="1"/>
    </location>
</feature>
<reference evidence="1" key="1">
    <citation type="submission" date="2023-05" db="EMBL/GenBank/DDBJ databases">
        <authorList>
            <person name="Stuckert A."/>
        </authorList>
    </citation>
    <scope>NUCLEOTIDE SEQUENCE</scope>
</reference>
<dbReference type="Proteomes" id="UP001162483">
    <property type="component" value="Unassembled WGS sequence"/>
</dbReference>
<evidence type="ECO:0000313" key="1">
    <source>
        <dbReference type="EMBL" id="CAI9598251.1"/>
    </source>
</evidence>
<accession>A0ABN9FPG9</accession>
<name>A0ABN9FPG9_9NEOB</name>